<dbReference type="GeneID" id="66071400"/>
<reference evidence="2" key="1">
    <citation type="journal article" date="2021" name="Genome Biol. Evol.">
        <title>The assembled and annotated genome of the fairy-ring fungus Marasmius oreades.</title>
        <authorList>
            <person name="Hiltunen M."/>
            <person name="Ament-Velasquez S.L."/>
            <person name="Johannesson H."/>
        </authorList>
    </citation>
    <scope>NUCLEOTIDE SEQUENCE</scope>
    <source>
        <strain evidence="2">03SP1</strain>
    </source>
</reference>
<keyword evidence="3" id="KW-1185">Reference proteome</keyword>
<feature type="region of interest" description="Disordered" evidence="1">
    <location>
        <begin position="27"/>
        <end position="68"/>
    </location>
</feature>
<evidence type="ECO:0000256" key="1">
    <source>
        <dbReference type="SAM" id="MobiDB-lite"/>
    </source>
</evidence>
<dbReference type="OrthoDB" id="10464983at2759"/>
<comment type="caution">
    <text evidence="2">The sequence shown here is derived from an EMBL/GenBank/DDBJ whole genome shotgun (WGS) entry which is preliminary data.</text>
</comment>
<dbReference type="Proteomes" id="UP001049176">
    <property type="component" value="Chromosome 10"/>
</dbReference>
<protein>
    <submittedName>
        <fullName evidence="2">Uncharacterized protein</fullName>
    </submittedName>
</protein>
<feature type="compositionally biased region" description="Low complexity" evidence="1">
    <location>
        <begin position="39"/>
        <end position="52"/>
    </location>
</feature>
<feature type="region of interest" description="Disordered" evidence="1">
    <location>
        <begin position="181"/>
        <end position="220"/>
    </location>
</feature>
<accession>A0A9P7RMM0</accession>
<organism evidence="2 3">
    <name type="scientific">Marasmius oreades</name>
    <name type="common">fairy-ring Marasmius</name>
    <dbReference type="NCBI Taxonomy" id="181124"/>
    <lineage>
        <taxon>Eukaryota</taxon>
        <taxon>Fungi</taxon>
        <taxon>Dikarya</taxon>
        <taxon>Basidiomycota</taxon>
        <taxon>Agaricomycotina</taxon>
        <taxon>Agaricomycetes</taxon>
        <taxon>Agaricomycetidae</taxon>
        <taxon>Agaricales</taxon>
        <taxon>Marasmiineae</taxon>
        <taxon>Marasmiaceae</taxon>
        <taxon>Marasmius</taxon>
    </lineage>
</organism>
<sequence>MDSPLDKLESQVWLTLDSNESIEQLLAFPRTSGHTKALTTPPRSRSASTSTPPRQPRKLRYKRSSRLPAGCPAEAALQSLLESTHISDSSPKHRSQTTVKSLFSMKPSNSPFPSNHPAVKCKSMARRSTYTDGAPGIQSSFARPTFIRSHSTSQISLVSAQGGSDFSSNCASNVRCNAGSMPGRGVKRVRSKSEQGNEGIEDFSSERFVPMNGSSGRGHPPIKKFKMLCVT</sequence>
<evidence type="ECO:0000313" key="2">
    <source>
        <dbReference type="EMBL" id="KAG7086364.1"/>
    </source>
</evidence>
<evidence type="ECO:0000313" key="3">
    <source>
        <dbReference type="Proteomes" id="UP001049176"/>
    </source>
</evidence>
<dbReference type="EMBL" id="CM032190">
    <property type="protein sequence ID" value="KAG7086364.1"/>
    <property type="molecule type" value="Genomic_DNA"/>
</dbReference>
<dbReference type="KEGG" id="more:E1B28_002324"/>
<gene>
    <name evidence="2" type="ORF">E1B28_002324</name>
</gene>
<feature type="compositionally biased region" description="Basic residues" evidence="1">
    <location>
        <begin position="55"/>
        <end position="65"/>
    </location>
</feature>
<name>A0A9P7RMM0_9AGAR</name>
<dbReference type="AlphaFoldDB" id="A0A9P7RMM0"/>
<proteinExistence type="predicted"/>
<dbReference type="RefSeq" id="XP_043002835.1">
    <property type="nucleotide sequence ID" value="XM_043159236.1"/>
</dbReference>